<evidence type="ECO:0000256" key="1">
    <source>
        <dbReference type="SAM" id="Phobius"/>
    </source>
</evidence>
<feature type="transmembrane region" description="Helical" evidence="1">
    <location>
        <begin position="89"/>
        <end position="110"/>
    </location>
</feature>
<keyword evidence="1" id="KW-0472">Membrane</keyword>
<evidence type="ECO:0000313" key="2">
    <source>
        <dbReference type="EMBL" id="TPX73096.1"/>
    </source>
</evidence>
<dbReference type="OrthoDB" id="2143107at2759"/>
<dbReference type="EMBL" id="QEAP01000209">
    <property type="protein sequence ID" value="TPX73096.1"/>
    <property type="molecule type" value="Genomic_DNA"/>
</dbReference>
<name>A0A507FCU4_9FUNG</name>
<keyword evidence="1" id="KW-1133">Transmembrane helix</keyword>
<comment type="caution">
    <text evidence="2">The sequence shown here is derived from an EMBL/GenBank/DDBJ whole genome shotgun (WGS) entry which is preliminary data.</text>
</comment>
<accession>A0A507FCU4</accession>
<proteinExistence type="predicted"/>
<feature type="transmembrane region" description="Helical" evidence="1">
    <location>
        <begin position="12"/>
        <end position="33"/>
    </location>
</feature>
<dbReference type="Proteomes" id="UP000320333">
    <property type="component" value="Unassembled WGS sequence"/>
</dbReference>
<feature type="transmembrane region" description="Helical" evidence="1">
    <location>
        <begin position="249"/>
        <end position="266"/>
    </location>
</feature>
<feature type="transmembrane region" description="Helical" evidence="1">
    <location>
        <begin position="63"/>
        <end position="83"/>
    </location>
</feature>
<organism evidence="2 3">
    <name type="scientific">Chytriomyces confervae</name>
    <dbReference type="NCBI Taxonomy" id="246404"/>
    <lineage>
        <taxon>Eukaryota</taxon>
        <taxon>Fungi</taxon>
        <taxon>Fungi incertae sedis</taxon>
        <taxon>Chytridiomycota</taxon>
        <taxon>Chytridiomycota incertae sedis</taxon>
        <taxon>Chytridiomycetes</taxon>
        <taxon>Chytridiales</taxon>
        <taxon>Chytriomycetaceae</taxon>
        <taxon>Chytriomyces</taxon>
    </lineage>
</organism>
<reference evidence="2 3" key="1">
    <citation type="journal article" date="2019" name="Sci. Rep.">
        <title>Comparative genomics of chytrid fungi reveal insights into the obligate biotrophic and pathogenic lifestyle of Synchytrium endobioticum.</title>
        <authorList>
            <person name="van de Vossenberg B.T.L.H."/>
            <person name="Warris S."/>
            <person name="Nguyen H.D.T."/>
            <person name="van Gent-Pelzer M.P.E."/>
            <person name="Joly D.L."/>
            <person name="van de Geest H.C."/>
            <person name="Bonants P.J.M."/>
            <person name="Smith D.S."/>
            <person name="Levesque C.A."/>
            <person name="van der Lee T.A.J."/>
        </authorList>
    </citation>
    <scope>NUCLEOTIDE SEQUENCE [LARGE SCALE GENOMIC DNA]</scope>
    <source>
        <strain evidence="2 3">CBS 675.73</strain>
    </source>
</reference>
<feature type="transmembrane region" description="Helical" evidence="1">
    <location>
        <begin position="171"/>
        <end position="192"/>
    </location>
</feature>
<protein>
    <submittedName>
        <fullName evidence="2">Uncharacterized protein</fullName>
    </submittedName>
</protein>
<gene>
    <name evidence="2" type="ORF">CcCBS67573_g05645</name>
</gene>
<feature type="transmembrane region" description="Helical" evidence="1">
    <location>
        <begin position="213"/>
        <end position="237"/>
    </location>
</feature>
<evidence type="ECO:0000313" key="3">
    <source>
        <dbReference type="Proteomes" id="UP000320333"/>
    </source>
</evidence>
<dbReference type="AlphaFoldDB" id="A0A507FCU4"/>
<keyword evidence="1" id="KW-0812">Transmembrane</keyword>
<sequence length="302" mass="33923">MEPSSPDYVSQRIILLSVLSVGFVCVIAVIVALTRQVLWVERPSSSTAQEERRRILSPFNTQLMTMCVSLVGTYACFMSQIAFSHNPWVMTALVDFLTGTFEISYVWYSWTRASTIIGRVHPRSAKAIDSFVLFAPLFMYAQVVPAVFDALCSLFEDWAPMIQTGTLVEQALSSFAAVCVFVFDVALLSGFSKHIRQMYRDMEEVGVPKTGHFTIIVHHGVVSSVLWIALIVIYGATMFFRQHSFEYDLVTVLIYFLSTANVFVLFRMKVSVYQNSVRESASRMSAAYAGHSKKEAFNSADN</sequence>
<keyword evidence="3" id="KW-1185">Reference proteome</keyword>
<feature type="transmembrane region" description="Helical" evidence="1">
    <location>
        <begin position="131"/>
        <end position="151"/>
    </location>
</feature>